<feature type="domain" description="Protein kinase" evidence="14">
    <location>
        <begin position="31"/>
        <end position="168"/>
    </location>
</feature>
<dbReference type="FunFam" id="3.30.200.20:FF:000195">
    <property type="entry name" value="G-type lectin S-receptor-like serine/threonine-protein kinase"/>
    <property type="match status" value="1"/>
</dbReference>
<dbReference type="Pfam" id="PF00069">
    <property type="entry name" value="Pkinase"/>
    <property type="match status" value="1"/>
</dbReference>
<keyword evidence="5 12" id="KW-0547">Nucleotide-binding</keyword>
<dbReference type="SMART" id="SM00220">
    <property type="entry name" value="S_TKc"/>
    <property type="match status" value="1"/>
</dbReference>
<evidence type="ECO:0000256" key="1">
    <source>
        <dbReference type="ARBA" id="ARBA00012513"/>
    </source>
</evidence>
<evidence type="ECO:0000259" key="14">
    <source>
        <dbReference type="PROSITE" id="PS50011"/>
    </source>
</evidence>
<accession>A0A2P5BW39</accession>
<proteinExistence type="inferred from homology"/>
<gene>
    <name evidence="15" type="ORF">PanWU01x14_205490</name>
</gene>
<dbReference type="Proteomes" id="UP000237105">
    <property type="component" value="Unassembled WGS sequence"/>
</dbReference>
<protein>
    <recommendedName>
        <fullName evidence="1">non-specific serine/threonine protein kinase</fullName>
        <ecNumber evidence="1">2.7.11.1</ecNumber>
    </recommendedName>
</protein>
<comment type="catalytic activity">
    <reaction evidence="11">
        <text>L-seryl-[protein] + ATP = O-phospho-L-seryl-[protein] + ADP + H(+)</text>
        <dbReference type="Rhea" id="RHEA:17989"/>
        <dbReference type="Rhea" id="RHEA-COMP:9863"/>
        <dbReference type="Rhea" id="RHEA-COMP:11604"/>
        <dbReference type="ChEBI" id="CHEBI:15378"/>
        <dbReference type="ChEBI" id="CHEBI:29999"/>
        <dbReference type="ChEBI" id="CHEBI:30616"/>
        <dbReference type="ChEBI" id="CHEBI:83421"/>
        <dbReference type="ChEBI" id="CHEBI:456216"/>
        <dbReference type="EC" id="2.7.11.1"/>
    </reaction>
</comment>
<evidence type="ECO:0000256" key="12">
    <source>
        <dbReference type="PROSITE-ProRule" id="PRU10141"/>
    </source>
</evidence>
<dbReference type="EMBL" id="JXTB01000212">
    <property type="protein sequence ID" value="PON53013.1"/>
    <property type="molecule type" value="Genomic_DNA"/>
</dbReference>
<dbReference type="Gene3D" id="3.30.200.20">
    <property type="entry name" value="Phosphorylase Kinase, domain 1"/>
    <property type="match status" value="1"/>
</dbReference>
<dbReference type="SUPFAM" id="SSF56112">
    <property type="entry name" value="Protein kinase-like (PK-like)"/>
    <property type="match status" value="1"/>
</dbReference>
<evidence type="ECO:0000256" key="10">
    <source>
        <dbReference type="ARBA" id="ARBA00047899"/>
    </source>
</evidence>
<keyword evidence="3" id="KW-0808">Transferase</keyword>
<dbReference type="InterPro" id="IPR000719">
    <property type="entry name" value="Prot_kinase_dom"/>
</dbReference>
<dbReference type="PROSITE" id="PS50011">
    <property type="entry name" value="PROTEIN_KINASE_DOM"/>
    <property type="match status" value="1"/>
</dbReference>
<keyword evidence="2 13" id="KW-0723">Serine/threonine-protein kinase</keyword>
<organism evidence="15 16">
    <name type="scientific">Parasponia andersonii</name>
    <name type="common">Sponia andersonii</name>
    <dbReference type="NCBI Taxonomy" id="3476"/>
    <lineage>
        <taxon>Eukaryota</taxon>
        <taxon>Viridiplantae</taxon>
        <taxon>Streptophyta</taxon>
        <taxon>Embryophyta</taxon>
        <taxon>Tracheophyta</taxon>
        <taxon>Spermatophyta</taxon>
        <taxon>Magnoliopsida</taxon>
        <taxon>eudicotyledons</taxon>
        <taxon>Gunneridae</taxon>
        <taxon>Pentapetalae</taxon>
        <taxon>rosids</taxon>
        <taxon>fabids</taxon>
        <taxon>Rosales</taxon>
        <taxon>Cannabaceae</taxon>
        <taxon>Parasponia</taxon>
    </lineage>
</organism>
<dbReference type="AlphaFoldDB" id="A0A2P5BW39"/>
<sequence>METTSQNGCKEEDLELPFFTLSKITTATESFSEKNKLGRGGFGTVYRVSSSYPKIAVKRLSMSSRQGVNEFKNEVKLIAQLQHRNLVKLLGCCIEGKEKLLVYEYMPNKSLDLFISDQTQGKLLGWAKRFHIIRGIARRLLYPHQDSRLRIVYRDLKPSNVLLDSEMN</sequence>
<keyword evidence="9" id="KW-0325">Glycoprotein</keyword>
<keyword evidence="8" id="KW-1015">Disulfide bond</keyword>
<dbReference type="OrthoDB" id="1165595at2759"/>
<evidence type="ECO:0000256" key="5">
    <source>
        <dbReference type="ARBA" id="ARBA00022741"/>
    </source>
</evidence>
<feature type="binding site" evidence="12">
    <location>
        <position position="58"/>
    </location>
    <ligand>
        <name>ATP</name>
        <dbReference type="ChEBI" id="CHEBI:30616"/>
    </ligand>
</feature>
<evidence type="ECO:0000256" key="4">
    <source>
        <dbReference type="ARBA" id="ARBA00022729"/>
    </source>
</evidence>
<dbReference type="GO" id="GO:0005886">
    <property type="term" value="C:plasma membrane"/>
    <property type="evidence" value="ECO:0007669"/>
    <property type="project" value="TreeGrafter"/>
</dbReference>
<keyword evidence="16" id="KW-1185">Reference proteome</keyword>
<reference evidence="16" key="1">
    <citation type="submission" date="2016-06" db="EMBL/GenBank/DDBJ databases">
        <title>Parallel loss of symbiosis genes in relatives of nitrogen-fixing non-legume Parasponia.</title>
        <authorList>
            <person name="Van Velzen R."/>
            <person name="Holmer R."/>
            <person name="Bu F."/>
            <person name="Rutten L."/>
            <person name="Van Zeijl A."/>
            <person name="Liu W."/>
            <person name="Santuari L."/>
            <person name="Cao Q."/>
            <person name="Sharma T."/>
            <person name="Shen D."/>
            <person name="Roswanjaya Y."/>
            <person name="Wardhani T."/>
            <person name="Kalhor M.S."/>
            <person name="Jansen J."/>
            <person name="Van den Hoogen J."/>
            <person name="Gungor B."/>
            <person name="Hartog M."/>
            <person name="Hontelez J."/>
            <person name="Verver J."/>
            <person name="Yang W.-C."/>
            <person name="Schijlen E."/>
            <person name="Repin R."/>
            <person name="Schilthuizen M."/>
            <person name="Schranz E."/>
            <person name="Heidstra R."/>
            <person name="Miyata K."/>
            <person name="Fedorova E."/>
            <person name="Kohlen W."/>
            <person name="Bisseling T."/>
            <person name="Smit S."/>
            <person name="Geurts R."/>
        </authorList>
    </citation>
    <scope>NUCLEOTIDE SEQUENCE [LARGE SCALE GENOMIC DNA]</scope>
    <source>
        <strain evidence="16">cv. WU1-14</strain>
    </source>
</reference>
<evidence type="ECO:0000256" key="8">
    <source>
        <dbReference type="ARBA" id="ARBA00023157"/>
    </source>
</evidence>
<dbReference type="InterPro" id="IPR011009">
    <property type="entry name" value="Kinase-like_dom_sf"/>
</dbReference>
<keyword evidence="4" id="KW-0732">Signal</keyword>
<evidence type="ECO:0000256" key="13">
    <source>
        <dbReference type="RuleBase" id="RU000304"/>
    </source>
</evidence>
<evidence type="ECO:0000256" key="11">
    <source>
        <dbReference type="ARBA" id="ARBA00048679"/>
    </source>
</evidence>
<dbReference type="EC" id="2.7.11.1" evidence="1"/>
<dbReference type="Gene3D" id="1.10.510.10">
    <property type="entry name" value="Transferase(Phosphotransferase) domain 1"/>
    <property type="match status" value="1"/>
</dbReference>
<dbReference type="PANTHER" id="PTHR27002:SF181">
    <property type="entry name" value="RECEPTOR-LIKE SERINE_THREONINE-PROTEIN KINASE"/>
    <property type="match status" value="1"/>
</dbReference>
<keyword evidence="7 12" id="KW-0067">ATP-binding</keyword>
<comment type="similarity">
    <text evidence="13">Belongs to the protein kinase superfamily.</text>
</comment>
<evidence type="ECO:0000256" key="7">
    <source>
        <dbReference type="ARBA" id="ARBA00022840"/>
    </source>
</evidence>
<dbReference type="GO" id="GO:0005524">
    <property type="term" value="F:ATP binding"/>
    <property type="evidence" value="ECO:0007669"/>
    <property type="project" value="UniProtKB-UniRule"/>
</dbReference>
<evidence type="ECO:0000256" key="9">
    <source>
        <dbReference type="ARBA" id="ARBA00023180"/>
    </source>
</evidence>
<evidence type="ECO:0000256" key="3">
    <source>
        <dbReference type="ARBA" id="ARBA00022679"/>
    </source>
</evidence>
<dbReference type="PROSITE" id="PS00107">
    <property type="entry name" value="PROTEIN_KINASE_ATP"/>
    <property type="match status" value="1"/>
</dbReference>
<comment type="caution">
    <text evidence="15">The sequence shown here is derived from an EMBL/GenBank/DDBJ whole genome shotgun (WGS) entry which is preliminary data.</text>
</comment>
<dbReference type="PROSITE" id="PS00108">
    <property type="entry name" value="PROTEIN_KINASE_ST"/>
    <property type="match status" value="1"/>
</dbReference>
<keyword evidence="6 15" id="KW-0418">Kinase</keyword>
<dbReference type="GO" id="GO:0004674">
    <property type="term" value="F:protein serine/threonine kinase activity"/>
    <property type="evidence" value="ECO:0007669"/>
    <property type="project" value="UniProtKB-KW"/>
</dbReference>
<dbReference type="InterPro" id="IPR008271">
    <property type="entry name" value="Ser/Thr_kinase_AS"/>
</dbReference>
<dbReference type="InterPro" id="IPR017441">
    <property type="entry name" value="Protein_kinase_ATP_BS"/>
</dbReference>
<dbReference type="FunFam" id="1.10.510.10:FF:001023">
    <property type="entry name" value="Os07g0541700 protein"/>
    <property type="match status" value="1"/>
</dbReference>
<evidence type="ECO:0000313" key="16">
    <source>
        <dbReference type="Proteomes" id="UP000237105"/>
    </source>
</evidence>
<evidence type="ECO:0000256" key="2">
    <source>
        <dbReference type="ARBA" id="ARBA00022527"/>
    </source>
</evidence>
<evidence type="ECO:0000256" key="6">
    <source>
        <dbReference type="ARBA" id="ARBA00022777"/>
    </source>
</evidence>
<evidence type="ECO:0000313" key="15">
    <source>
        <dbReference type="EMBL" id="PON53013.1"/>
    </source>
</evidence>
<comment type="catalytic activity">
    <reaction evidence="10">
        <text>L-threonyl-[protein] + ATP = O-phospho-L-threonyl-[protein] + ADP + H(+)</text>
        <dbReference type="Rhea" id="RHEA:46608"/>
        <dbReference type="Rhea" id="RHEA-COMP:11060"/>
        <dbReference type="Rhea" id="RHEA-COMP:11605"/>
        <dbReference type="ChEBI" id="CHEBI:15378"/>
        <dbReference type="ChEBI" id="CHEBI:30013"/>
        <dbReference type="ChEBI" id="CHEBI:30616"/>
        <dbReference type="ChEBI" id="CHEBI:61977"/>
        <dbReference type="ChEBI" id="CHEBI:456216"/>
        <dbReference type="EC" id="2.7.11.1"/>
    </reaction>
</comment>
<dbReference type="PANTHER" id="PTHR27002">
    <property type="entry name" value="RECEPTOR-LIKE SERINE/THREONINE-PROTEIN KINASE SD1-8"/>
    <property type="match status" value="1"/>
</dbReference>
<name>A0A2P5BW39_PARAD</name>